<dbReference type="STRING" id="555778.Hneap_1002"/>
<organism evidence="1 2">
    <name type="scientific">Halothiobacillus neapolitanus (strain ATCC 23641 / DSM 15147 / CIP 104769 / NCIMB 8539 / c2)</name>
    <name type="common">Thiobacillus neapolitanus</name>
    <dbReference type="NCBI Taxonomy" id="555778"/>
    <lineage>
        <taxon>Bacteria</taxon>
        <taxon>Pseudomonadati</taxon>
        <taxon>Pseudomonadota</taxon>
        <taxon>Gammaproteobacteria</taxon>
        <taxon>Chromatiales</taxon>
        <taxon>Halothiobacillaceae</taxon>
        <taxon>Halothiobacillus</taxon>
    </lineage>
</organism>
<name>D0KZG5_HALNC</name>
<keyword evidence="2" id="KW-1185">Reference proteome</keyword>
<dbReference type="KEGG" id="hna:Hneap_1002"/>
<dbReference type="OrthoDB" id="6681382at2"/>
<evidence type="ECO:0008006" key="3">
    <source>
        <dbReference type="Google" id="ProtNLM"/>
    </source>
</evidence>
<accession>D0KZG5</accession>
<proteinExistence type="predicted"/>
<evidence type="ECO:0000313" key="2">
    <source>
        <dbReference type="Proteomes" id="UP000009102"/>
    </source>
</evidence>
<dbReference type="Gene3D" id="2.60.120.620">
    <property type="entry name" value="q2cbj1_9rhob like domain"/>
    <property type="match status" value="1"/>
</dbReference>
<dbReference type="EMBL" id="CP001801">
    <property type="protein sequence ID" value="ACX95838.1"/>
    <property type="molecule type" value="Genomic_DNA"/>
</dbReference>
<dbReference type="HOGENOM" id="CLU_078728_0_0_6"/>
<dbReference type="AlphaFoldDB" id="D0KZG5"/>
<reference evidence="1 2" key="1">
    <citation type="submission" date="2009-10" db="EMBL/GenBank/DDBJ databases">
        <title>Complete sequence of Halothiobacillus neapolitanus c2.</title>
        <authorList>
            <consortium name="US DOE Joint Genome Institute"/>
            <person name="Lucas S."/>
            <person name="Copeland A."/>
            <person name="Lapidus A."/>
            <person name="Glavina del Rio T."/>
            <person name="Tice H."/>
            <person name="Bruce D."/>
            <person name="Goodwin L."/>
            <person name="Pitluck S."/>
            <person name="Davenport K."/>
            <person name="Brettin T."/>
            <person name="Detter J.C."/>
            <person name="Han C."/>
            <person name="Tapia R."/>
            <person name="Larimer F."/>
            <person name="Land M."/>
            <person name="Hauser L."/>
            <person name="Kyrpides N."/>
            <person name="Mikhailova N."/>
            <person name="Kerfeld C."/>
            <person name="Cannon G."/>
            <person name="Heinhort S."/>
        </authorList>
    </citation>
    <scope>NUCLEOTIDE SEQUENCE [LARGE SCALE GENOMIC DNA]</scope>
    <source>
        <strain evidence="2">ATCC 23641 / c2</strain>
    </source>
</reference>
<sequence>MPNTLSPQALDTLSFGVPLAEGVSIQDRLRQQGFGLLSAEAVYALIGPGADSCADAMPMWADLPADEYLKDGGHYRYRRHGSFIQHVSVGGSTDVLDLVPHRPHWQPTSYNALHGGMLRRFEPLTPEFMALPFWQPLVTHLGRLFAEIRPVARWFIETHQFRIDTRDGVGRPTPEGAHRDGVDFVVVIMIGRRNIRGGETRVFEVDGARGVRFTLSEPCSALLMDDCRVIHESTPIIPVGNPNDGWRDTLVLTFRSGGFLAP</sequence>
<dbReference type="InterPro" id="IPR018724">
    <property type="entry name" value="2OG-Fe_dioxygenase"/>
</dbReference>
<dbReference type="GO" id="GO:0051213">
    <property type="term" value="F:dioxygenase activity"/>
    <property type="evidence" value="ECO:0007669"/>
    <property type="project" value="InterPro"/>
</dbReference>
<evidence type="ECO:0000313" key="1">
    <source>
        <dbReference type="EMBL" id="ACX95838.1"/>
    </source>
</evidence>
<dbReference type="Pfam" id="PF10014">
    <property type="entry name" value="2OG-Fe_Oxy_2"/>
    <property type="match status" value="1"/>
</dbReference>
<dbReference type="eggNOG" id="COG4340">
    <property type="taxonomic scope" value="Bacteria"/>
</dbReference>
<protein>
    <recommendedName>
        <fullName evidence="3">2OG-Fe dioxygenase family protein</fullName>
    </recommendedName>
</protein>
<dbReference type="Proteomes" id="UP000009102">
    <property type="component" value="Chromosome"/>
</dbReference>
<dbReference type="RefSeq" id="WP_012823874.1">
    <property type="nucleotide sequence ID" value="NC_013422.1"/>
</dbReference>
<gene>
    <name evidence="1" type="ordered locus">Hneap_1002</name>
</gene>